<organism evidence="1 2">
    <name type="scientific">Caerostris extrusa</name>
    <name type="common">Bark spider</name>
    <name type="synonym">Caerostris bankana</name>
    <dbReference type="NCBI Taxonomy" id="172846"/>
    <lineage>
        <taxon>Eukaryota</taxon>
        <taxon>Metazoa</taxon>
        <taxon>Ecdysozoa</taxon>
        <taxon>Arthropoda</taxon>
        <taxon>Chelicerata</taxon>
        <taxon>Arachnida</taxon>
        <taxon>Araneae</taxon>
        <taxon>Araneomorphae</taxon>
        <taxon>Entelegynae</taxon>
        <taxon>Araneoidea</taxon>
        <taxon>Araneidae</taxon>
        <taxon>Caerostris</taxon>
    </lineage>
</organism>
<dbReference type="InterPro" id="IPR029063">
    <property type="entry name" value="SAM-dependent_MTases_sf"/>
</dbReference>
<comment type="caution">
    <text evidence="1">The sequence shown here is derived from an EMBL/GenBank/DDBJ whole genome shotgun (WGS) entry which is preliminary data.</text>
</comment>
<dbReference type="AlphaFoldDB" id="A0AAV4UND0"/>
<dbReference type="SUPFAM" id="SSF53335">
    <property type="entry name" value="S-adenosyl-L-methionine-dependent methyltransferases"/>
    <property type="match status" value="1"/>
</dbReference>
<sequence>MENKLESADIVFLVKALSHIPDMLPVLLNIVRPLKAGALLVYMDSPFPCSAFSCVSLFLTEVYTTWGDSYHLNFHYSGLFERSNITECRARVKVFERYRRSYII</sequence>
<protein>
    <submittedName>
        <fullName evidence="1">Uncharacterized protein</fullName>
    </submittedName>
</protein>
<accession>A0AAV4UND0</accession>
<dbReference type="Proteomes" id="UP001054945">
    <property type="component" value="Unassembled WGS sequence"/>
</dbReference>
<name>A0AAV4UND0_CAEEX</name>
<evidence type="ECO:0000313" key="2">
    <source>
        <dbReference type="Proteomes" id="UP001054945"/>
    </source>
</evidence>
<dbReference type="EMBL" id="BPLR01013198">
    <property type="protein sequence ID" value="GIY59365.1"/>
    <property type="molecule type" value="Genomic_DNA"/>
</dbReference>
<keyword evidence="2" id="KW-1185">Reference proteome</keyword>
<reference evidence="1 2" key="1">
    <citation type="submission" date="2021-06" db="EMBL/GenBank/DDBJ databases">
        <title>Caerostris extrusa draft genome.</title>
        <authorList>
            <person name="Kono N."/>
            <person name="Arakawa K."/>
        </authorList>
    </citation>
    <scope>NUCLEOTIDE SEQUENCE [LARGE SCALE GENOMIC DNA]</scope>
</reference>
<evidence type="ECO:0000313" key="1">
    <source>
        <dbReference type="EMBL" id="GIY59365.1"/>
    </source>
</evidence>
<proteinExistence type="predicted"/>
<gene>
    <name evidence="1" type="ORF">CEXT_405851</name>
</gene>